<evidence type="ECO:0000256" key="2">
    <source>
        <dbReference type="SAM" id="SignalP"/>
    </source>
</evidence>
<dbReference type="EMBL" id="CM008973">
    <property type="protein sequence ID" value="PNW76008.1"/>
    <property type="molecule type" value="Genomic_DNA"/>
</dbReference>
<feature type="signal peptide" evidence="2">
    <location>
        <begin position="1"/>
        <end position="24"/>
    </location>
</feature>
<dbReference type="GO" id="GO:0019239">
    <property type="term" value="F:deaminase activity"/>
    <property type="evidence" value="ECO:0000318"/>
    <property type="project" value="GO_Central"/>
</dbReference>
<proteinExistence type="predicted"/>
<dbReference type="ExpressionAtlas" id="A0A2K3D657">
    <property type="expression patterns" value="differential"/>
</dbReference>
<dbReference type="RefSeq" id="XP_042918992.1">
    <property type="nucleotide sequence ID" value="XM_043068993.1"/>
</dbReference>
<sequence>MKRVNSVAALVALLALSLGSSSDAAKCQLAFLDYHAHTLSRYSDFGVSIVKSLRKDCDGLGRALKTCMADMRCKTGKCSQRCMHAAAKISDSCWKELQCAFEFDPILVDYVPFITSMTSRCLKNTLPKCQAPPPPPLPPPSPRPPPPPSPPPSPPSPSPPRPTPVAPTELSRFGAATSSILSGVTVPATYAVYWSSGTVPAVKNASAPAGSRERFGNTTEQAISILERMSTLLAEAGLTLADATYLRVFLVADPHLNNTVDYQGWFNAYALYFSKPGSVKTARSTMAVTSLVNADWLIEIELWAAYPTKGAVAPDVVSAGGPDSLLRLGSATSSILSGVSVPTGHAYYHSSGTVPAAKNASAPRGSRERYGNTTEQAISVLTRIQALLREQGLGMQDAVYVRCYLVADPFLNGTVDFAGWNVAYGQFFNIPGSTRVARSTLAVAGLVDAEWLVEIELVAVYPERQPLVYVPTGTPGVPSDLVRYGANGTGNILSGVTVPADRAVYWSSGTVPPTANASAPVGSRERLGNTTVQALGILRRLAELSNETGLSLADAVFMRVYLTPDPFLNNTVDYQGWFNAYAQVMSLPGVTPKVARSTMGVPTLVNRDWLIEIELVSVFPKEGSPPRSPPPPPSPSPLPPSPMPPPSPSPPRPTPVAPTELSRFGAATSSILSGVTVPATYAVYWSSGTVPAVKNASAPAGSRERFGNTTEQAISILERMSTLLAEAGLTLADATYLRVFLVADPHLNYTVDYQGWFNAYALYFNKPGSVKTARSTMAVTSLVNADWLIEIELWAAYPTKGAVAPDVVSTSGGPDSLLRLGSATSSILSGVSVPTGHAYYHSSGTVPAAKNASAPRGSRERYGNTTEQAISVLTRIQALLREQGLGMQDAVYVRCYLVADPFLNGTVDFAGWNVAYAQFFNIPGSTRVARSTLAVAGLVDAEWLVEIELVAVYPERQPLVYVPTGTPGVPSDLVRYGANGTGNILSGVTVPADRAVYWSSGTVPPTANASAPVGSRERLGNTTVQALGILRRLAELSNETGLSLADAVFMRVYLTPDPFLNNTVDYQGWFNAYAQVMSLPGLTPKVARSTMGVPTLVNRDWLIEIELVSLYPKEAGPAAGHRRHQLL</sequence>
<dbReference type="GO" id="GO:0005829">
    <property type="term" value="C:cytosol"/>
    <property type="evidence" value="ECO:0000318"/>
    <property type="project" value="GO_Central"/>
</dbReference>
<dbReference type="PaxDb" id="3055-EDP02945"/>
<evidence type="ECO:0000313" key="4">
    <source>
        <dbReference type="Proteomes" id="UP000006906"/>
    </source>
</evidence>
<dbReference type="Proteomes" id="UP000006906">
    <property type="component" value="Chromosome 12"/>
</dbReference>
<feature type="compositionally biased region" description="Pro residues" evidence="1">
    <location>
        <begin position="626"/>
        <end position="656"/>
    </location>
</feature>
<dbReference type="SUPFAM" id="SSF55298">
    <property type="entry name" value="YjgF-like"/>
    <property type="match status" value="6"/>
</dbReference>
<gene>
    <name evidence="3" type="ORF">CHLRE_12g551350v5</name>
</gene>
<organism evidence="3 4">
    <name type="scientific">Chlamydomonas reinhardtii</name>
    <name type="common">Chlamydomonas smithii</name>
    <dbReference type="NCBI Taxonomy" id="3055"/>
    <lineage>
        <taxon>Eukaryota</taxon>
        <taxon>Viridiplantae</taxon>
        <taxon>Chlorophyta</taxon>
        <taxon>core chlorophytes</taxon>
        <taxon>Chlorophyceae</taxon>
        <taxon>CS clade</taxon>
        <taxon>Chlamydomonadales</taxon>
        <taxon>Chlamydomonadaceae</taxon>
        <taxon>Chlamydomonas</taxon>
    </lineage>
</organism>
<dbReference type="CDD" id="cd06151">
    <property type="entry name" value="YjgF_YER057c_UK114_like_3"/>
    <property type="match status" value="4"/>
</dbReference>
<dbReference type="KEGG" id="cre:CHLRE_12g551350v5"/>
<reference evidence="3 4" key="1">
    <citation type="journal article" date="2007" name="Science">
        <title>The Chlamydomonas genome reveals the evolution of key animal and plant functions.</title>
        <authorList>
            <person name="Merchant S.S."/>
            <person name="Prochnik S.E."/>
            <person name="Vallon O."/>
            <person name="Harris E.H."/>
            <person name="Karpowicz S.J."/>
            <person name="Witman G.B."/>
            <person name="Terry A."/>
            <person name="Salamov A."/>
            <person name="Fritz-Laylin L.K."/>
            <person name="Marechal-Drouard L."/>
            <person name="Marshall W.F."/>
            <person name="Qu L.H."/>
            <person name="Nelson D.R."/>
            <person name="Sanderfoot A.A."/>
            <person name="Spalding M.H."/>
            <person name="Kapitonov V.V."/>
            <person name="Ren Q."/>
            <person name="Ferris P."/>
            <person name="Lindquist E."/>
            <person name="Shapiro H."/>
            <person name="Lucas S.M."/>
            <person name="Grimwood J."/>
            <person name="Schmutz J."/>
            <person name="Cardol P."/>
            <person name="Cerutti H."/>
            <person name="Chanfreau G."/>
            <person name="Chen C.L."/>
            <person name="Cognat V."/>
            <person name="Croft M.T."/>
            <person name="Dent R."/>
            <person name="Dutcher S."/>
            <person name="Fernandez E."/>
            <person name="Fukuzawa H."/>
            <person name="Gonzalez-Ballester D."/>
            <person name="Gonzalez-Halphen D."/>
            <person name="Hallmann A."/>
            <person name="Hanikenne M."/>
            <person name="Hippler M."/>
            <person name="Inwood W."/>
            <person name="Jabbari K."/>
            <person name="Kalanon M."/>
            <person name="Kuras R."/>
            <person name="Lefebvre P.A."/>
            <person name="Lemaire S.D."/>
            <person name="Lobanov A.V."/>
            <person name="Lohr M."/>
            <person name="Manuell A."/>
            <person name="Meier I."/>
            <person name="Mets L."/>
            <person name="Mittag M."/>
            <person name="Mittelmeier T."/>
            <person name="Moroney J.V."/>
            <person name="Moseley J."/>
            <person name="Napoli C."/>
            <person name="Nedelcu A.M."/>
            <person name="Niyogi K."/>
            <person name="Novoselov S.V."/>
            <person name="Paulsen I.T."/>
            <person name="Pazour G."/>
            <person name="Purton S."/>
            <person name="Ral J.P."/>
            <person name="Riano-Pachon D.M."/>
            <person name="Riekhof W."/>
            <person name="Rymarquis L."/>
            <person name="Schroda M."/>
            <person name="Stern D."/>
            <person name="Umen J."/>
            <person name="Willows R."/>
            <person name="Wilson N."/>
            <person name="Zimmer S.L."/>
            <person name="Allmer J."/>
            <person name="Balk J."/>
            <person name="Bisova K."/>
            <person name="Chen C.J."/>
            <person name="Elias M."/>
            <person name="Gendler K."/>
            <person name="Hauser C."/>
            <person name="Lamb M.R."/>
            <person name="Ledford H."/>
            <person name="Long J.C."/>
            <person name="Minagawa J."/>
            <person name="Page M.D."/>
            <person name="Pan J."/>
            <person name="Pootakham W."/>
            <person name="Roje S."/>
            <person name="Rose A."/>
            <person name="Stahlberg E."/>
            <person name="Terauchi A.M."/>
            <person name="Yang P."/>
            <person name="Ball S."/>
            <person name="Bowler C."/>
            <person name="Dieckmann C.L."/>
            <person name="Gladyshev V.N."/>
            <person name="Green P."/>
            <person name="Jorgensen R."/>
            <person name="Mayfield S."/>
            <person name="Mueller-Roeber B."/>
            <person name="Rajamani S."/>
            <person name="Sayre R.T."/>
            <person name="Brokstein P."/>
            <person name="Dubchak I."/>
            <person name="Goodstein D."/>
            <person name="Hornick L."/>
            <person name="Huang Y.W."/>
            <person name="Jhaveri J."/>
            <person name="Luo Y."/>
            <person name="Martinez D."/>
            <person name="Ngau W.C."/>
            <person name="Otillar B."/>
            <person name="Poliakov A."/>
            <person name="Porter A."/>
            <person name="Szajkowski L."/>
            <person name="Werner G."/>
            <person name="Zhou K."/>
            <person name="Grigoriev I.V."/>
            <person name="Rokhsar D.S."/>
            <person name="Grossman A.R."/>
        </authorList>
    </citation>
    <scope>NUCLEOTIDE SEQUENCE [LARGE SCALE GENOMIC DNA]</scope>
    <source>
        <strain evidence="4">CC-503</strain>
    </source>
</reference>
<feature type="region of interest" description="Disordered" evidence="1">
    <location>
        <begin position="621"/>
        <end position="660"/>
    </location>
</feature>
<keyword evidence="4" id="KW-1185">Reference proteome</keyword>
<dbReference type="Gramene" id="PNW76008">
    <property type="protein sequence ID" value="PNW76008"/>
    <property type="gene ID" value="CHLRE_12g551350v5"/>
</dbReference>
<evidence type="ECO:0000256" key="1">
    <source>
        <dbReference type="SAM" id="MobiDB-lite"/>
    </source>
</evidence>
<dbReference type="AlphaFoldDB" id="A0A2K3D657"/>
<dbReference type="InterPro" id="IPR006175">
    <property type="entry name" value="YjgF/YER057c/UK114"/>
</dbReference>
<keyword evidence="2" id="KW-0732">Signal</keyword>
<feature type="chain" id="PRO_5014411127" evidence="2">
    <location>
        <begin position="25"/>
        <end position="1127"/>
    </location>
</feature>
<dbReference type="OrthoDB" id="528533at2759"/>
<dbReference type="InParanoid" id="A0A2K3D657"/>
<evidence type="ECO:0000313" key="3">
    <source>
        <dbReference type="EMBL" id="PNW76008.1"/>
    </source>
</evidence>
<feature type="compositionally biased region" description="Pro residues" evidence="1">
    <location>
        <begin position="132"/>
        <end position="165"/>
    </location>
</feature>
<name>A0A2K3D657_CHLRE</name>
<dbReference type="Pfam" id="PF01042">
    <property type="entry name" value="Ribonuc_L-PSP"/>
    <property type="match status" value="2"/>
</dbReference>
<dbReference type="PANTHER" id="PTHR11803:SF59">
    <property type="entry name" value="ENDORIBONUCLEASE"/>
    <property type="match status" value="1"/>
</dbReference>
<dbReference type="GeneID" id="5719666"/>
<accession>A0A2K3D657</accession>
<dbReference type="Gene3D" id="3.30.1330.40">
    <property type="entry name" value="RutC-like"/>
    <property type="match status" value="6"/>
</dbReference>
<protein>
    <submittedName>
        <fullName evidence="3">Uncharacterized protein</fullName>
    </submittedName>
</protein>
<dbReference type="PANTHER" id="PTHR11803">
    <property type="entry name" value="2-IMINOBUTANOATE/2-IMINOPROPANOATE DEAMINASE RIDA"/>
    <property type="match status" value="1"/>
</dbReference>
<feature type="region of interest" description="Disordered" evidence="1">
    <location>
        <begin position="132"/>
        <end position="169"/>
    </location>
</feature>
<dbReference type="InterPro" id="IPR035959">
    <property type="entry name" value="RutC-like_sf"/>
</dbReference>